<dbReference type="InterPro" id="IPR000182">
    <property type="entry name" value="GNAT_dom"/>
</dbReference>
<dbReference type="KEGG" id="slr:L21SP2_0727"/>
<sequence>MAEFWGVLIQGFDRSPMFLTPWNPAYTDGHIRAAGMNKEIDLYAYEADSGNGYRLNPRYYRFYDRFLKRNPEYRIRRFEPSRLLEEAEHIWRLTNQALIHNWGFVPVPREIFLDMVGRMKLIIDPDAIWFVEHRGRVVAYAFGHPDLNIILKKIRGRLFPTGWFHLWRKRFRLRHYRLFGLGVDEEYQGLGLDALMYVHLYKQLSARKIRLEANWILENNTKMNNSLIRLGMKRTKEYRMYSSAV</sequence>
<dbReference type="PANTHER" id="PTHR41368:SF1">
    <property type="entry name" value="PROTEIN YGHO"/>
    <property type="match status" value="1"/>
</dbReference>
<dbReference type="InterPro" id="IPR039968">
    <property type="entry name" value="BcerS-like"/>
</dbReference>
<accession>V5WEC5</accession>
<dbReference type="InterPro" id="IPR016181">
    <property type="entry name" value="Acyl_CoA_acyltransferase"/>
</dbReference>
<organism evidence="2 3">
    <name type="scientific">Salinispira pacifica</name>
    <dbReference type="NCBI Taxonomy" id="1307761"/>
    <lineage>
        <taxon>Bacteria</taxon>
        <taxon>Pseudomonadati</taxon>
        <taxon>Spirochaetota</taxon>
        <taxon>Spirochaetia</taxon>
        <taxon>Spirochaetales</taxon>
        <taxon>Spirochaetaceae</taxon>
        <taxon>Salinispira</taxon>
    </lineage>
</organism>
<keyword evidence="3" id="KW-1185">Reference proteome</keyword>
<dbReference type="EMBL" id="CP006939">
    <property type="protein sequence ID" value="AHC14152.1"/>
    <property type="molecule type" value="Genomic_DNA"/>
</dbReference>
<evidence type="ECO:0000313" key="3">
    <source>
        <dbReference type="Proteomes" id="UP000018680"/>
    </source>
</evidence>
<feature type="domain" description="N-acetyltransferase" evidence="1">
    <location>
        <begin position="73"/>
        <end position="245"/>
    </location>
</feature>
<protein>
    <recommendedName>
        <fullName evidence="1">N-acetyltransferase domain-containing protein</fullName>
    </recommendedName>
</protein>
<dbReference type="STRING" id="1307761.L21SP2_0727"/>
<dbReference type="SUPFAM" id="SSF55729">
    <property type="entry name" value="Acyl-CoA N-acyltransferases (Nat)"/>
    <property type="match status" value="1"/>
</dbReference>
<gene>
    <name evidence="2" type="ORF">L21SP2_0727</name>
</gene>
<dbReference type="Gene3D" id="3.40.630.30">
    <property type="match status" value="1"/>
</dbReference>
<dbReference type="PROSITE" id="PS51186">
    <property type="entry name" value="GNAT"/>
    <property type="match status" value="1"/>
</dbReference>
<dbReference type="eggNOG" id="COG0456">
    <property type="taxonomic scope" value="Bacteria"/>
</dbReference>
<dbReference type="OrthoDB" id="9806005at2"/>
<dbReference type="RefSeq" id="WP_024267083.1">
    <property type="nucleotide sequence ID" value="NC_023035.1"/>
</dbReference>
<evidence type="ECO:0000313" key="2">
    <source>
        <dbReference type="EMBL" id="AHC14152.1"/>
    </source>
</evidence>
<dbReference type="HOGENOM" id="CLU_1203354_0_0_12"/>
<dbReference type="PANTHER" id="PTHR41368">
    <property type="entry name" value="PROTEIN YGHO"/>
    <property type="match status" value="1"/>
</dbReference>
<dbReference type="Proteomes" id="UP000018680">
    <property type="component" value="Chromosome"/>
</dbReference>
<dbReference type="GO" id="GO:0016747">
    <property type="term" value="F:acyltransferase activity, transferring groups other than amino-acyl groups"/>
    <property type="evidence" value="ECO:0007669"/>
    <property type="project" value="InterPro"/>
</dbReference>
<reference evidence="2 3" key="1">
    <citation type="journal article" date="2015" name="Stand. Genomic Sci.">
        <title>Complete genome sequence and description of Salinispira pacifica gen. nov., sp. nov., a novel spirochaete isolated form a hypersaline microbial mat.</title>
        <authorList>
            <person name="Ben Hania W."/>
            <person name="Joseph M."/>
            <person name="Schumann P."/>
            <person name="Bunk B."/>
            <person name="Fiebig A."/>
            <person name="Sproer C."/>
            <person name="Klenk H.P."/>
            <person name="Fardeau M.L."/>
            <person name="Spring S."/>
        </authorList>
    </citation>
    <scope>NUCLEOTIDE SEQUENCE [LARGE SCALE GENOMIC DNA]</scope>
    <source>
        <strain evidence="2 3">L21-RPul-D2</strain>
    </source>
</reference>
<proteinExistence type="predicted"/>
<name>V5WEC5_9SPIO</name>
<dbReference type="AlphaFoldDB" id="V5WEC5"/>
<evidence type="ECO:0000259" key="1">
    <source>
        <dbReference type="PROSITE" id="PS51186"/>
    </source>
</evidence>